<accession>A0A8X7PIV1</accession>
<sequence>MRRRLSATLDSSAVGLMGQQREQLQQQSMMMMPLSRTKFVTYDVTDQENFDNVKQCLMKQLRQCDVNKLLVRITSQKIVSTETVKAFVNELGIPFLNTSAKNATNVEEAFMAMTTTIKTRQLT</sequence>
<dbReference type="PANTHER" id="PTHR47977">
    <property type="entry name" value="RAS-RELATED PROTEIN RAB"/>
    <property type="match status" value="1"/>
</dbReference>
<dbReference type="PROSITE" id="PS51419">
    <property type="entry name" value="RAB"/>
    <property type="match status" value="1"/>
</dbReference>
<dbReference type="InterPro" id="IPR001806">
    <property type="entry name" value="Small_GTPase"/>
</dbReference>
<keyword evidence="3" id="KW-0342">GTP-binding</keyword>
<evidence type="ECO:0000256" key="3">
    <source>
        <dbReference type="ARBA" id="ARBA00023134"/>
    </source>
</evidence>
<keyword evidence="2" id="KW-0547">Nucleotide-binding</keyword>
<dbReference type="InterPro" id="IPR050227">
    <property type="entry name" value="Rab"/>
</dbReference>
<dbReference type="Gene3D" id="3.40.50.300">
    <property type="entry name" value="P-loop containing nucleotide triphosphate hydrolases"/>
    <property type="match status" value="1"/>
</dbReference>
<dbReference type="InterPro" id="IPR027417">
    <property type="entry name" value="P-loop_NTPase"/>
</dbReference>
<organism evidence="5 6">
    <name type="scientific">Brassica carinata</name>
    <name type="common">Ethiopian mustard</name>
    <name type="synonym">Abyssinian cabbage</name>
    <dbReference type="NCBI Taxonomy" id="52824"/>
    <lineage>
        <taxon>Eukaryota</taxon>
        <taxon>Viridiplantae</taxon>
        <taxon>Streptophyta</taxon>
        <taxon>Embryophyta</taxon>
        <taxon>Tracheophyta</taxon>
        <taxon>Spermatophyta</taxon>
        <taxon>Magnoliopsida</taxon>
        <taxon>eudicotyledons</taxon>
        <taxon>Gunneridae</taxon>
        <taxon>Pentapetalae</taxon>
        <taxon>rosids</taxon>
        <taxon>malvids</taxon>
        <taxon>Brassicales</taxon>
        <taxon>Brassicaceae</taxon>
        <taxon>Brassiceae</taxon>
        <taxon>Brassica</taxon>
    </lineage>
</organism>
<dbReference type="OrthoDB" id="9989112at2759"/>
<proteinExistence type="inferred from homology"/>
<comment type="subcellular location">
    <subcellularLocation>
        <location evidence="4">Endomembrane system</location>
        <topology evidence="4">Lipid-anchor</topology>
    </subcellularLocation>
</comment>
<dbReference type="GO" id="GO:0005525">
    <property type="term" value="F:GTP binding"/>
    <property type="evidence" value="ECO:0007669"/>
    <property type="project" value="UniProtKB-KW"/>
</dbReference>
<dbReference type="EMBL" id="JAAMPC010000016">
    <property type="protein sequence ID" value="KAG2251818.1"/>
    <property type="molecule type" value="Genomic_DNA"/>
</dbReference>
<protein>
    <submittedName>
        <fullName evidence="5">Uncharacterized protein</fullName>
    </submittedName>
</protein>
<dbReference type="SMART" id="SM00175">
    <property type="entry name" value="RAB"/>
    <property type="match status" value="1"/>
</dbReference>
<evidence type="ECO:0000313" key="6">
    <source>
        <dbReference type="Proteomes" id="UP000886595"/>
    </source>
</evidence>
<dbReference type="AlphaFoldDB" id="A0A8X7PIV1"/>
<evidence type="ECO:0000256" key="4">
    <source>
        <dbReference type="ARBA" id="ARBA00037868"/>
    </source>
</evidence>
<dbReference type="FunFam" id="3.40.50.300:FF:001447">
    <property type="entry name" value="Ras-related protein Rab-1B"/>
    <property type="match status" value="1"/>
</dbReference>
<reference evidence="5 6" key="1">
    <citation type="submission" date="2020-02" db="EMBL/GenBank/DDBJ databases">
        <authorList>
            <person name="Ma Q."/>
            <person name="Huang Y."/>
            <person name="Song X."/>
            <person name="Pei D."/>
        </authorList>
    </citation>
    <scope>NUCLEOTIDE SEQUENCE [LARGE SCALE GENOMIC DNA]</scope>
    <source>
        <strain evidence="5">Sxm20200214</strain>
        <tissue evidence="5">Leaf</tissue>
    </source>
</reference>
<dbReference type="SUPFAM" id="SSF52540">
    <property type="entry name" value="P-loop containing nucleoside triphosphate hydrolases"/>
    <property type="match status" value="1"/>
</dbReference>
<gene>
    <name evidence="5" type="ORF">Bca52824_081954</name>
</gene>
<keyword evidence="6" id="KW-1185">Reference proteome</keyword>
<name>A0A8X7PIV1_BRACI</name>
<evidence type="ECO:0000256" key="1">
    <source>
        <dbReference type="ARBA" id="ARBA00006270"/>
    </source>
</evidence>
<dbReference type="GO" id="GO:0003924">
    <property type="term" value="F:GTPase activity"/>
    <property type="evidence" value="ECO:0007669"/>
    <property type="project" value="InterPro"/>
</dbReference>
<evidence type="ECO:0000313" key="5">
    <source>
        <dbReference type="EMBL" id="KAG2251818.1"/>
    </source>
</evidence>
<comment type="caution">
    <text evidence="5">The sequence shown here is derived from an EMBL/GenBank/DDBJ whole genome shotgun (WGS) entry which is preliminary data.</text>
</comment>
<comment type="similarity">
    <text evidence="1">Belongs to the small GTPase superfamily. Rab family.</text>
</comment>
<dbReference type="GO" id="GO:0012505">
    <property type="term" value="C:endomembrane system"/>
    <property type="evidence" value="ECO:0007669"/>
    <property type="project" value="UniProtKB-SubCell"/>
</dbReference>
<dbReference type="Pfam" id="PF00071">
    <property type="entry name" value="Ras"/>
    <property type="match status" value="1"/>
</dbReference>
<dbReference type="Proteomes" id="UP000886595">
    <property type="component" value="Unassembled WGS sequence"/>
</dbReference>
<evidence type="ECO:0000256" key="2">
    <source>
        <dbReference type="ARBA" id="ARBA00022741"/>
    </source>
</evidence>